<accession>A0A8W8L7X0</accession>
<dbReference type="GO" id="GO:0005783">
    <property type="term" value="C:endoplasmic reticulum"/>
    <property type="evidence" value="ECO:0007669"/>
    <property type="project" value="UniProtKB-SubCell"/>
</dbReference>
<dbReference type="Pfam" id="PF13890">
    <property type="entry name" value="Rab3-GTPase_cat"/>
    <property type="match status" value="1"/>
</dbReference>
<evidence type="ECO:0000256" key="10">
    <source>
        <dbReference type="SAM" id="MobiDB-lite"/>
    </source>
</evidence>
<evidence type="ECO:0000256" key="5">
    <source>
        <dbReference type="ARBA" id="ARBA00015817"/>
    </source>
</evidence>
<dbReference type="PANTHER" id="PTHR21422:SF9">
    <property type="entry name" value="RAB3 GTPASE-ACTIVATING PROTEIN CATALYTIC SUBUNIT"/>
    <property type="match status" value="1"/>
</dbReference>
<name>A0A8W8L7X0_MAGGI</name>
<feature type="compositionally biased region" description="Acidic residues" evidence="10">
    <location>
        <begin position="231"/>
        <end position="241"/>
    </location>
</feature>
<feature type="region of interest" description="Disordered" evidence="10">
    <location>
        <begin position="690"/>
        <end position="847"/>
    </location>
</feature>
<comment type="subcellular location">
    <subcellularLocation>
        <location evidence="3">Cytoplasm</location>
    </subcellularLocation>
    <subcellularLocation>
        <location evidence="2">Endoplasmic reticulum</location>
    </subcellularLocation>
    <subcellularLocation>
        <location evidence="1">Golgi apparatus</location>
        <location evidence="1">cis-Golgi network</location>
    </subcellularLocation>
</comment>
<dbReference type="AlphaFoldDB" id="A0A8W8L7X0"/>
<feature type="region of interest" description="Disordered" evidence="10">
    <location>
        <begin position="1"/>
        <end position="72"/>
    </location>
</feature>
<dbReference type="PANTHER" id="PTHR21422">
    <property type="entry name" value="RAB3 GTPASE-ACTIVATING PROTEIN CATALYTIC SUBUNIT"/>
    <property type="match status" value="1"/>
</dbReference>
<keyword evidence="8" id="KW-0256">Endoplasmic reticulum</keyword>
<evidence type="ECO:0000313" key="13">
    <source>
        <dbReference type="EnsemblMetazoa" id="G26992.1:cds"/>
    </source>
</evidence>
<dbReference type="EnsemblMetazoa" id="G26992.1">
    <property type="protein sequence ID" value="G26992.1:cds"/>
    <property type="gene ID" value="G26992"/>
</dbReference>
<feature type="compositionally biased region" description="Polar residues" evidence="10">
    <location>
        <begin position="703"/>
        <end position="713"/>
    </location>
</feature>
<evidence type="ECO:0000256" key="3">
    <source>
        <dbReference type="ARBA" id="ARBA00004496"/>
    </source>
</evidence>
<dbReference type="GO" id="GO:0005794">
    <property type="term" value="C:Golgi apparatus"/>
    <property type="evidence" value="ECO:0007669"/>
    <property type="project" value="UniProtKB-SubCell"/>
</dbReference>
<organism evidence="13 14">
    <name type="scientific">Magallana gigas</name>
    <name type="common">Pacific oyster</name>
    <name type="synonym">Crassostrea gigas</name>
    <dbReference type="NCBI Taxonomy" id="29159"/>
    <lineage>
        <taxon>Eukaryota</taxon>
        <taxon>Metazoa</taxon>
        <taxon>Spiralia</taxon>
        <taxon>Lophotrochozoa</taxon>
        <taxon>Mollusca</taxon>
        <taxon>Bivalvia</taxon>
        <taxon>Autobranchia</taxon>
        <taxon>Pteriomorphia</taxon>
        <taxon>Ostreida</taxon>
        <taxon>Ostreoidea</taxon>
        <taxon>Ostreidae</taxon>
        <taxon>Magallana</taxon>
    </lineage>
</organism>
<feature type="region of interest" description="Disordered" evidence="10">
    <location>
        <begin position="219"/>
        <end position="242"/>
    </location>
</feature>
<dbReference type="GO" id="GO:0005096">
    <property type="term" value="F:GTPase activator activity"/>
    <property type="evidence" value="ECO:0007669"/>
    <property type="project" value="UniProtKB-KW"/>
</dbReference>
<dbReference type="Proteomes" id="UP000005408">
    <property type="component" value="Unassembled WGS sequence"/>
</dbReference>
<evidence type="ECO:0000256" key="1">
    <source>
        <dbReference type="ARBA" id="ARBA00004222"/>
    </source>
</evidence>
<proteinExistence type="inferred from homology"/>
<sequence>MLRSKRKSKSPYARPNAHPALRALNPATTATQTQAGPSRPTQAAVQFVSTQPQNQEHQLPVDDPTTSEQTAVPLPSIAPSIPLSTSGPNTTVWIIAIYTPFYIALYTLKLCMLKETLHTTSILFGLDVQFFSRKQTPMAADEDADVFEITDFTTASDWERYVARLEEVLHEWKLVNSNPLPPAPRGSLSTGKWHEKKESISFADFSFLVTYKYLERDDIQKSGEESRPSPDDESEEKESSEEALPTVMADMMSLDNDFPSKSHCLSRWFGLQEFVVITPSQSSAAIESESRIKILLSSVSIALNNTGSPVPVFIQIQQYWRQMFSGACVLPGSSIDFDVIHLKTAPPQYSHLSGLLDVFKAKMATQVMPRPTVMVAVRFTYILTEWHNSTWPQEPPDFSSPMEDEVGCSDFGNLPFGASEDPVSEMQLACTWPSLSEDMIVENQNYSDLDPMQAPQWAVRIIMTEDPNCLLGKYLSEFLKISHRKETVEDLLWNLLSKEDDDQTGDISQALQKLTEPKVAKMYNIPSLSNVVHSASSRLAIKPGQAPINGDTLTTLLEFLFPDAKPVSEKTDKDESETESDKPSTKYSSIIEDLSKHLKSAPDDSLLHNLVTALVMVNMHHGGIRGVAQLWQEFVLEMRYRWENKFLISGINPGSPNLGTCLLYQKLQMLNCCIERKIKREQLYKGYTGQSLEEQKDSDSEEAVSSQLTTSDSEPCAASEEEQSKESGSSGTTATVSKESTDRLQQSRKEQQKQTSRKEKEGIPAKRPHLDSSSDDDDEFFECEDEDKEKDEEEENEEDGEEEEEEDNEEDEEMEVETIKAKETTTPEGEEVSMEVSGTSSSSYMDSITHKPEGRLAKSGDLKLLNSEEPLYIPITQDPSPMTEDMLEEHAEVLARLGTSSEGAQLRARMQSACLVSDMESFKAANPGCTIEDFVRWYSPRDWIEEDESTKENPIGHLSTRMQIPGNIWSEAWQSAKPVPARRQKRLFDDTKEAEKVLHFLSAMKPADVVVHLLPLLLHSSIVNIISNEDSDVPKVKEMIEHLISKSSMVTRTPHQHVRRYEDLVKLITLTETLIARATSLKAKFPSSLVESSSGKEEVEKFISDLLHINEVPINGGPTGPVGNMIHKLFVAAQRDLHMVMDDEENKEETSSNTVPDFPRPSAREYILRTAAPRPAPYSKSLPHKMTCSIIEGHEFRLAGAFASDTIFQ</sequence>
<evidence type="ECO:0000313" key="14">
    <source>
        <dbReference type="Proteomes" id="UP000005408"/>
    </source>
</evidence>
<reference evidence="13" key="1">
    <citation type="submission" date="2022-08" db="UniProtKB">
        <authorList>
            <consortium name="EnsemblMetazoa"/>
        </authorList>
    </citation>
    <scope>IDENTIFICATION</scope>
    <source>
        <strain evidence="13">05x7-T-G4-1.051#20</strain>
    </source>
</reference>
<protein>
    <recommendedName>
        <fullName evidence="5">Rab3 GTPase-activating protein catalytic subunit</fullName>
    </recommendedName>
</protein>
<keyword evidence="7" id="KW-0963">Cytoplasm</keyword>
<dbReference type="Pfam" id="PF19533">
    <property type="entry name" value="Rab3-GAP_cat_C"/>
    <property type="match status" value="1"/>
</dbReference>
<evidence type="ECO:0000256" key="7">
    <source>
        <dbReference type="ARBA" id="ARBA00022490"/>
    </source>
</evidence>
<dbReference type="InterPro" id="IPR026147">
    <property type="entry name" value="Rab3GAP1_conserved"/>
</dbReference>
<feature type="domain" description="Rab3GAP catalytic subunit C-terminal" evidence="12">
    <location>
        <begin position="1013"/>
        <end position="1208"/>
    </location>
</feature>
<evidence type="ECO:0000259" key="11">
    <source>
        <dbReference type="Pfam" id="PF13890"/>
    </source>
</evidence>
<keyword evidence="9" id="KW-0333">Golgi apparatus</keyword>
<feature type="compositionally biased region" description="Polar residues" evidence="10">
    <location>
        <begin position="39"/>
        <end position="57"/>
    </location>
</feature>
<feature type="compositionally biased region" description="Acidic residues" evidence="10">
    <location>
        <begin position="773"/>
        <end position="816"/>
    </location>
</feature>
<keyword evidence="14" id="KW-1185">Reference proteome</keyword>
<dbReference type="InterPro" id="IPR045700">
    <property type="entry name" value="Rab3GAP1"/>
</dbReference>
<feature type="compositionally biased region" description="Basic and acidic residues" evidence="10">
    <location>
        <begin position="567"/>
        <end position="584"/>
    </location>
</feature>
<evidence type="ECO:0000256" key="9">
    <source>
        <dbReference type="ARBA" id="ARBA00023034"/>
    </source>
</evidence>
<feature type="compositionally biased region" description="Basic and acidic residues" evidence="10">
    <location>
        <begin position="739"/>
        <end position="772"/>
    </location>
</feature>
<feature type="region of interest" description="Disordered" evidence="10">
    <location>
        <begin position="567"/>
        <end position="587"/>
    </location>
</feature>
<keyword evidence="6" id="KW-0343">GTPase activation</keyword>
<feature type="domain" description="Rab3GAP catalytic subunit conserved" evidence="11">
    <location>
        <begin position="850"/>
        <end position="1001"/>
    </location>
</feature>
<evidence type="ECO:0000256" key="4">
    <source>
        <dbReference type="ARBA" id="ARBA00008856"/>
    </source>
</evidence>
<evidence type="ECO:0000256" key="6">
    <source>
        <dbReference type="ARBA" id="ARBA00022468"/>
    </source>
</evidence>
<evidence type="ECO:0000259" key="12">
    <source>
        <dbReference type="Pfam" id="PF19533"/>
    </source>
</evidence>
<comment type="similarity">
    <text evidence="4">Belongs to the Rab3-GAP catalytic subunit family.</text>
</comment>
<feature type="compositionally biased region" description="Basic and acidic residues" evidence="10">
    <location>
        <begin position="219"/>
        <end position="230"/>
    </location>
</feature>
<evidence type="ECO:0000256" key="2">
    <source>
        <dbReference type="ARBA" id="ARBA00004240"/>
    </source>
</evidence>
<evidence type="ECO:0000256" key="8">
    <source>
        <dbReference type="ARBA" id="ARBA00022824"/>
    </source>
</evidence>
<dbReference type="InterPro" id="IPR045698">
    <property type="entry name" value="Rab3GAP1_C"/>
</dbReference>
<feature type="compositionally biased region" description="Low complexity" evidence="10">
    <location>
        <begin position="834"/>
        <end position="843"/>
    </location>
</feature>